<dbReference type="EMBL" id="VBPA01000250">
    <property type="protein sequence ID" value="TMQ69959.1"/>
    <property type="molecule type" value="Genomic_DNA"/>
</dbReference>
<name>A0A538U2G9_UNCEI</name>
<feature type="transmembrane region" description="Helical" evidence="5">
    <location>
        <begin position="142"/>
        <end position="160"/>
    </location>
</feature>
<keyword evidence="4 5" id="KW-0472">Membrane</keyword>
<feature type="transmembrane region" description="Helical" evidence="5">
    <location>
        <begin position="207"/>
        <end position="226"/>
    </location>
</feature>
<sequence>MVRARSCLCWCGSRRSAGIGWRTSSSRRRVSEVPPVSRARVFLALLARDARVTQRDLPTFLVRTTLQPILFTTVFGFLMPHMGLVQGFYITSLLPGILAISLALASLQAVALPMVTDFGFTGEIEDRLLAPVPIQVVAHEKVVSGLAQGVLAALFVLPLARLIMGPVPGLTLAHAGGVLLVLVLGAAAFSTLGLLLGTAIPPQQVGLLFSAIIAPMMFFGCAYYPWTGLDRVPAMKIAVLVNPLVYVAEGLRGTLTPDMPHMRLSVVFPALVVISALLWALGIRSFVRRAMK</sequence>
<proteinExistence type="inferred from homology"/>
<organism evidence="7 8">
    <name type="scientific">Eiseniibacteriota bacterium</name>
    <dbReference type="NCBI Taxonomy" id="2212470"/>
    <lineage>
        <taxon>Bacteria</taxon>
        <taxon>Candidatus Eiseniibacteriota</taxon>
    </lineage>
</organism>
<dbReference type="GO" id="GO:0043190">
    <property type="term" value="C:ATP-binding cassette (ABC) transporter complex"/>
    <property type="evidence" value="ECO:0007669"/>
    <property type="project" value="InterPro"/>
</dbReference>
<evidence type="ECO:0000313" key="8">
    <source>
        <dbReference type="Proteomes" id="UP000319836"/>
    </source>
</evidence>
<dbReference type="AlphaFoldDB" id="A0A538U2G9"/>
<dbReference type="PROSITE" id="PS51012">
    <property type="entry name" value="ABC_TM2"/>
    <property type="match status" value="1"/>
</dbReference>
<dbReference type="InterPro" id="IPR047817">
    <property type="entry name" value="ABC2_TM_bact-type"/>
</dbReference>
<keyword evidence="3 5" id="KW-1133">Transmembrane helix</keyword>
<keyword evidence="2 5" id="KW-0812">Transmembrane</keyword>
<dbReference type="PANTHER" id="PTHR43332">
    <property type="entry name" value="INNER MEMBRANE TRANSPORT PERMEASE YADH-RELATED"/>
    <property type="match status" value="1"/>
</dbReference>
<dbReference type="PIRSF" id="PIRSF006648">
    <property type="entry name" value="DrrB"/>
    <property type="match status" value="1"/>
</dbReference>
<feature type="transmembrane region" description="Helical" evidence="5">
    <location>
        <begin position="266"/>
        <end position="287"/>
    </location>
</feature>
<reference evidence="7 8" key="1">
    <citation type="journal article" date="2019" name="Nat. Microbiol.">
        <title>Mediterranean grassland soil C-N compound turnover is dependent on rainfall and depth, and is mediated by genomically divergent microorganisms.</title>
        <authorList>
            <person name="Diamond S."/>
            <person name="Andeer P.F."/>
            <person name="Li Z."/>
            <person name="Crits-Christoph A."/>
            <person name="Burstein D."/>
            <person name="Anantharaman K."/>
            <person name="Lane K.R."/>
            <person name="Thomas B.C."/>
            <person name="Pan C."/>
            <person name="Northen T.R."/>
            <person name="Banfield J.F."/>
        </authorList>
    </citation>
    <scope>NUCLEOTIDE SEQUENCE [LARGE SCALE GENOMIC DNA]</scope>
    <source>
        <strain evidence="7">WS_10</strain>
    </source>
</reference>
<evidence type="ECO:0000256" key="2">
    <source>
        <dbReference type="ARBA" id="ARBA00022692"/>
    </source>
</evidence>
<accession>A0A538U2G9</accession>
<dbReference type="InterPro" id="IPR000412">
    <property type="entry name" value="ABC_2_transport"/>
</dbReference>
<evidence type="ECO:0000313" key="7">
    <source>
        <dbReference type="EMBL" id="TMQ69959.1"/>
    </source>
</evidence>
<protein>
    <recommendedName>
        <fullName evidence="5">Transport permease protein</fullName>
    </recommendedName>
</protein>
<gene>
    <name evidence="7" type="ORF">E6K80_10055</name>
</gene>
<dbReference type="Proteomes" id="UP000319836">
    <property type="component" value="Unassembled WGS sequence"/>
</dbReference>
<feature type="domain" description="ABC transmembrane type-2" evidence="6">
    <location>
        <begin position="59"/>
        <end position="289"/>
    </location>
</feature>
<keyword evidence="5" id="KW-1003">Cell membrane</keyword>
<evidence type="ECO:0000259" key="6">
    <source>
        <dbReference type="PROSITE" id="PS51012"/>
    </source>
</evidence>
<evidence type="ECO:0000256" key="4">
    <source>
        <dbReference type="ARBA" id="ARBA00023136"/>
    </source>
</evidence>
<feature type="transmembrane region" description="Helical" evidence="5">
    <location>
        <begin position="96"/>
        <end position="121"/>
    </location>
</feature>
<keyword evidence="5" id="KW-0813">Transport</keyword>
<evidence type="ECO:0000256" key="1">
    <source>
        <dbReference type="ARBA" id="ARBA00004141"/>
    </source>
</evidence>
<dbReference type="Pfam" id="PF01061">
    <property type="entry name" value="ABC2_membrane"/>
    <property type="match status" value="1"/>
</dbReference>
<comment type="caution">
    <text evidence="7">The sequence shown here is derived from an EMBL/GenBank/DDBJ whole genome shotgun (WGS) entry which is preliminary data.</text>
</comment>
<evidence type="ECO:0000256" key="3">
    <source>
        <dbReference type="ARBA" id="ARBA00022989"/>
    </source>
</evidence>
<feature type="transmembrane region" description="Helical" evidence="5">
    <location>
        <begin position="172"/>
        <end position="195"/>
    </location>
</feature>
<evidence type="ECO:0000256" key="5">
    <source>
        <dbReference type="RuleBase" id="RU361157"/>
    </source>
</evidence>
<dbReference type="GO" id="GO:0140359">
    <property type="term" value="F:ABC-type transporter activity"/>
    <property type="evidence" value="ECO:0007669"/>
    <property type="project" value="InterPro"/>
</dbReference>
<dbReference type="InterPro" id="IPR052522">
    <property type="entry name" value="ABC-2_transport_permease"/>
</dbReference>
<comment type="caution">
    <text evidence="5">Lacks conserved residue(s) required for the propagation of feature annotation.</text>
</comment>
<comment type="similarity">
    <text evidence="5">Belongs to the ABC-2 integral membrane protein family.</text>
</comment>
<dbReference type="InterPro" id="IPR013525">
    <property type="entry name" value="ABC2_TM"/>
</dbReference>
<comment type="subcellular location">
    <subcellularLocation>
        <location evidence="5">Cell membrane</location>
        <topology evidence="5">Multi-pass membrane protein</topology>
    </subcellularLocation>
    <subcellularLocation>
        <location evidence="1">Membrane</location>
        <topology evidence="1">Multi-pass membrane protein</topology>
    </subcellularLocation>
</comment>